<dbReference type="Gene3D" id="3.10.20.90">
    <property type="entry name" value="Phosphatidylinositol 3-kinase Catalytic Subunit, Chain A, domain 1"/>
    <property type="match status" value="1"/>
</dbReference>
<evidence type="ECO:0000256" key="2">
    <source>
        <dbReference type="SAM" id="SignalP"/>
    </source>
</evidence>
<sequence>MTTLSRITVFLLVYTANMQQSTTEAYRPFVSPATYRTLSFTQRGTVWLIRGGASVQEGIVEEEEEEDDDDDDASATQGHEAFSGNDKEEEDKDDAKQASKKGSLSQKPVTVTVQTATGFKVLDHSLELNVNRSRDVASLKESIRRQLPNKPPVSTMELIWRGKRLPDTTIVDELIEDEEEDDDEEDDEIDEDNAFGLVLQLDMVPPIDPKFLPQLQQEIPHWTTAQLLEAYAASEAALYQNAAALFPSRSTASLDDTDKDNEVQASNDSSLISEQIRQQAERMQTQWKTQLLTSSKTQNLLADPIAPAEQSGLMMTQIRGQRVRQVAVAGVKTSLKLQLQRQFNIDWEASIRSFCLFLFFGWFGGRTPTSRAILLLGAPAVFVLQARQVQLLIKQVLYFLLLKPPSIVLSLLPAPQQQILVVATKSDKAMESIYGPDELAGGEKIAERARIRTSATRIDIPLSKLTPSPSLSDDELDDYVESLISQVDEDEEGDDGDSESDDED</sequence>
<proteinExistence type="predicted"/>
<evidence type="ECO:0000256" key="1">
    <source>
        <dbReference type="SAM" id="MobiDB-lite"/>
    </source>
</evidence>
<keyword evidence="2" id="KW-0732">Signal</keyword>
<dbReference type="InterPro" id="IPR029071">
    <property type="entry name" value="Ubiquitin-like_domsf"/>
</dbReference>
<protein>
    <recommendedName>
        <fullName evidence="3">Ubiquitin-like domain-containing protein</fullName>
    </recommendedName>
</protein>
<dbReference type="Proteomes" id="UP000198406">
    <property type="component" value="Unassembled WGS sequence"/>
</dbReference>
<evidence type="ECO:0000313" key="5">
    <source>
        <dbReference type="Proteomes" id="UP000198406"/>
    </source>
</evidence>
<organism evidence="4 5">
    <name type="scientific">Fistulifera solaris</name>
    <name type="common">Oleaginous diatom</name>
    <dbReference type="NCBI Taxonomy" id="1519565"/>
    <lineage>
        <taxon>Eukaryota</taxon>
        <taxon>Sar</taxon>
        <taxon>Stramenopiles</taxon>
        <taxon>Ochrophyta</taxon>
        <taxon>Bacillariophyta</taxon>
        <taxon>Bacillariophyceae</taxon>
        <taxon>Bacillariophycidae</taxon>
        <taxon>Naviculales</taxon>
        <taxon>Naviculaceae</taxon>
        <taxon>Fistulifera</taxon>
    </lineage>
</organism>
<dbReference type="OrthoDB" id="47109at2759"/>
<accession>A0A1Z5JC77</accession>
<feature type="region of interest" description="Disordered" evidence="1">
    <location>
        <begin position="60"/>
        <end position="108"/>
    </location>
</feature>
<feature type="compositionally biased region" description="Acidic residues" evidence="1">
    <location>
        <begin position="487"/>
        <end position="504"/>
    </location>
</feature>
<keyword evidence="5" id="KW-1185">Reference proteome</keyword>
<feature type="signal peptide" evidence="2">
    <location>
        <begin position="1"/>
        <end position="25"/>
    </location>
</feature>
<dbReference type="PROSITE" id="PS50053">
    <property type="entry name" value="UBIQUITIN_2"/>
    <property type="match status" value="1"/>
</dbReference>
<feature type="compositionally biased region" description="Acidic residues" evidence="1">
    <location>
        <begin position="60"/>
        <end position="73"/>
    </location>
</feature>
<dbReference type="InParanoid" id="A0A1Z5JC77"/>
<gene>
    <name evidence="4" type="ORF">FisN_1Lh040</name>
</gene>
<dbReference type="CDD" id="cd17039">
    <property type="entry name" value="Ubl_ubiquitin_like"/>
    <property type="match status" value="1"/>
</dbReference>
<dbReference type="SUPFAM" id="SSF54236">
    <property type="entry name" value="Ubiquitin-like"/>
    <property type="match status" value="1"/>
</dbReference>
<dbReference type="AlphaFoldDB" id="A0A1Z5JC77"/>
<evidence type="ECO:0000259" key="3">
    <source>
        <dbReference type="PROSITE" id="PS50053"/>
    </source>
</evidence>
<reference evidence="4 5" key="1">
    <citation type="journal article" date="2015" name="Plant Cell">
        <title>Oil accumulation by the oleaginous diatom Fistulifera solaris as revealed by the genome and transcriptome.</title>
        <authorList>
            <person name="Tanaka T."/>
            <person name="Maeda Y."/>
            <person name="Veluchamy A."/>
            <person name="Tanaka M."/>
            <person name="Abida H."/>
            <person name="Marechal E."/>
            <person name="Bowler C."/>
            <person name="Muto M."/>
            <person name="Sunaga Y."/>
            <person name="Tanaka M."/>
            <person name="Yoshino T."/>
            <person name="Taniguchi T."/>
            <person name="Fukuda Y."/>
            <person name="Nemoto M."/>
            <person name="Matsumoto M."/>
            <person name="Wong P.S."/>
            <person name="Aburatani S."/>
            <person name="Fujibuchi W."/>
        </authorList>
    </citation>
    <scope>NUCLEOTIDE SEQUENCE [LARGE SCALE GENOMIC DNA]</scope>
    <source>
        <strain evidence="4 5">JPCC DA0580</strain>
    </source>
</reference>
<dbReference type="EMBL" id="BDSP01000042">
    <property type="protein sequence ID" value="GAX11597.1"/>
    <property type="molecule type" value="Genomic_DNA"/>
</dbReference>
<evidence type="ECO:0000313" key="4">
    <source>
        <dbReference type="EMBL" id="GAX11597.1"/>
    </source>
</evidence>
<comment type="caution">
    <text evidence="4">The sequence shown here is derived from an EMBL/GenBank/DDBJ whole genome shotgun (WGS) entry which is preliminary data.</text>
</comment>
<feature type="domain" description="Ubiquitin-like" evidence="3">
    <location>
        <begin position="109"/>
        <end position="174"/>
    </location>
</feature>
<name>A0A1Z5JC77_FISSO</name>
<dbReference type="InterPro" id="IPR000626">
    <property type="entry name" value="Ubiquitin-like_dom"/>
</dbReference>
<feature type="chain" id="PRO_5012464596" description="Ubiquitin-like domain-containing protein" evidence="2">
    <location>
        <begin position="26"/>
        <end position="504"/>
    </location>
</feature>
<feature type="region of interest" description="Disordered" evidence="1">
    <location>
        <begin position="485"/>
        <end position="504"/>
    </location>
</feature>